<dbReference type="STRING" id="111780.Sta7437_2983"/>
<keyword evidence="1" id="KW-0812">Transmembrane</keyword>
<reference evidence="3" key="1">
    <citation type="journal article" date="2013" name="Proc. Natl. Acad. Sci. U.S.A.">
        <title>Improving the coverage of the cyanobacterial phylum using diversity-driven genome sequencing.</title>
        <authorList>
            <person name="Shih P.M."/>
            <person name="Wu D."/>
            <person name="Latifi A."/>
            <person name="Axen S.D."/>
            <person name="Fewer D.P."/>
            <person name="Talla E."/>
            <person name="Calteau A."/>
            <person name="Cai F."/>
            <person name="Tandeau de Marsac N."/>
            <person name="Rippka R."/>
            <person name="Herdman M."/>
            <person name="Sivonen K."/>
            <person name="Coursin T."/>
            <person name="Laurent T."/>
            <person name="Goodwin L."/>
            <person name="Nolan M."/>
            <person name="Davenport K.W."/>
            <person name="Han C.S."/>
            <person name="Rubin E.M."/>
            <person name="Eisen J.A."/>
            <person name="Woyke T."/>
            <person name="Gugger M."/>
            <person name="Kerfeld C.A."/>
        </authorList>
    </citation>
    <scope>NUCLEOTIDE SEQUENCE [LARGE SCALE GENOMIC DNA]</scope>
    <source>
        <strain evidence="3">ATCC 29371 / PCC 7437</strain>
    </source>
</reference>
<sequence length="408" mass="47758">MTTSGLSDSFDSESKYTKIKASKTRKKYSYLIYNFLFFGFVSVPMLSVGLFNWIIDPYDIFNTPNYLGINHEKIKKDNNDRLFKAADIIRIKPKIILAGSSRTKQGLNPEHPVFEHQQSVYNLAINGPNFYEVRRYIEHAVANQPDLKEIVLGIDFFMFNNRLANQPSFSEQRLEKKQFIASDMINALFSLDTFDISRKTMDASQQTPDLNNYYGENGFMPNRNANDGKTDWRFEQSINLYFTLHSDYQFSDKYWSDFAQLVELCQQNNIELKVFISPAHATDLESIRLTQQWETFEQWKRKLVQLIPVWDFSCYNSVTTEAIAPTMSNYVDNSHYNPNIGNLILNRIFDYQTEQIPQDFGVLITTKNIEQHLEQIRSDRKRWANNHPDEIKLVEEIKSQLENSKLSK</sequence>
<dbReference type="RefSeq" id="WP_015194168.1">
    <property type="nucleotide sequence ID" value="NC_019748.1"/>
</dbReference>
<organism evidence="2 3">
    <name type="scientific">Stanieria cyanosphaera (strain ATCC 29371 / PCC 7437)</name>
    <dbReference type="NCBI Taxonomy" id="111780"/>
    <lineage>
        <taxon>Bacteria</taxon>
        <taxon>Bacillati</taxon>
        <taxon>Cyanobacteriota</taxon>
        <taxon>Cyanophyceae</taxon>
        <taxon>Pleurocapsales</taxon>
        <taxon>Dermocarpellaceae</taxon>
        <taxon>Stanieria</taxon>
    </lineage>
</organism>
<dbReference type="AlphaFoldDB" id="K9XXX0"/>
<dbReference type="EMBL" id="CP003653">
    <property type="protein sequence ID" value="AFZ36502.1"/>
    <property type="molecule type" value="Genomic_DNA"/>
</dbReference>
<proteinExistence type="predicted"/>
<name>K9XXX0_STAC7</name>
<dbReference type="KEGG" id="scs:Sta7437_2983"/>
<keyword evidence="3" id="KW-1185">Reference proteome</keyword>
<protein>
    <submittedName>
        <fullName evidence="2">Uncharacterized protein</fullName>
    </submittedName>
</protein>
<dbReference type="SUPFAM" id="SSF52266">
    <property type="entry name" value="SGNH hydrolase"/>
    <property type="match status" value="1"/>
</dbReference>
<gene>
    <name evidence="2" type="ordered locus">Sta7437_2983</name>
</gene>
<accession>K9XXX0</accession>
<evidence type="ECO:0000313" key="2">
    <source>
        <dbReference type="EMBL" id="AFZ36502.1"/>
    </source>
</evidence>
<feature type="transmembrane region" description="Helical" evidence="1">
    <location>
        <begin position="30"/>
        <end position="55"/>
    </location>
</feature>
<dbReference type="HOGENOM" id="CLU_721229_0_0_3"/>
<keyword evidence="1" id="KW-0472">Membrane</keyword>
<dbReference type="Proteomes" id="UP000010473">
    <property type="component" value="Chromosome"/>
</dbReference>
<evidence type="ECO:0000313" key="3">
    <source>
        <dbReference type="Proteomes" id="UP000010473"/>
    </source>
</evidence>
<dbReference type="PATRIC" id="fig|111780.3.peg.3099"/>
<keyword evidence="1" id="KW-1133">Transmembrane helix</keyword>
<evidence type="ECO:0000256" key="1">
    <source>
        <dbReference type="SAM" id="Phobius"/>
    </source>
</evidence>
<dbReference type="eggNOG" id="ENOG502Z7SS">
    <property type="taxonomic scope" value="Bacteria"/>
</dbReference>